<dbReference type="AlphaFoldDB" id="A0A151AF65"/>
<keyword evidence="3 5" id="KW-1133">Transmembrane helix</keyword>
<evidence type="ECO:0000313" key="7">
    <source>
        <dbReference type="EMBL" id="KYH26225.1"/>
    </source>
</evidence>
<evidence type="ECO:0000256" key="1">
    <source>
        <dbReference type="ARBA" id="ARBA00004141"/>
    </source>
</evidence>
<evidence type="ECO:0000256" key="2">
    <source>
        <dbReference type="ARBA" id="ARBA00022692"/>
    </source>
</evidence>
<sequence>MPFGLPAELIALAFFLAGVVLVIASVETFIEAVAESALSIGLSGFFLTVVLAGTDLENAILGLAAVADGLPDLALGTVFGEALFVLGAAVGLAGVLTPFETSVPRSYLLLVLLAPSLLFALAFDGTLSRVDGAFLTVAFLPLLGAVYALERNRGTRYLSAEEVEEALEGGSETDDDEPSGGDSFRERYEGWYQLGVALVATVGMTVGSELAVTGARDLLSVLGVTGLVFGATVMSFVASLEELFLTVEPARQGRPHLGVGNVVGSVLFFVTANVGVLALFGPIDTSGTVMTVHWPFFLVALLAVAAVFVRGRVGRPEGFALLGLYAAYWGVNYLL</sequence>
<comment type="caution">
    <text evidence="7">The sequence shown here is derived from an EMBL/GenBank/DDBJ whole genome shotgun (WGS) entry which is preliminary data.</text>
</comment>
<dbReference type="GO" id="GO:0055085">
    <property type="term" value="P:transmembrane transport"/>
    <property type="evidence" value="ECO:0007669"/>
    <property type="project" value="InterPro"/>
</dbReference>
<dbReference type="EMBL" id="LTAZ01000004">
    <property type="protein sequence ID" value="KYH26225.1"/>
    <property type="molecule type" value="Genomic_DNA"/>
</dbReference>
<keyword evidence="4 5" id="KW-0472">Membrane</keyword>
<dbReference type="PATRIC" id="fig|1008153.3.peg.1331"/>
<dbReference type="GO" id="GO:0016020">
    <property type="term" value="C:membrane"/>
    <property type="evidence" value="ECO:0007669"/>
    <property type="project" value="UniProtKB-SubCell"/>
</dbReference>
<feature type="transmembrane region" description="Helical" evidence="5">
    <location>
        <begin position="6"/>
        <end position="26"/>
    </location>
</feature>
<protein>
    <submittedName>
        <fullName evidence="7">Sodium/calcium exchanger MaX1</fullName>
    </submittedName>
</protein>
<feature type="transmembrane region" description="Helical" evidence="5">
    <location>
        <begin position="218"/>
        <end position="238"/>
    </location>
</feature>
<accession>A0A151AF65</accession>
<dbReference type="RefSeq" id="WP_066380785.1">
    <property type="nucleotide sequence ID" value="NZ_LTAZ01000004.1"/>
</dbReference>
<feature type="transmembrane region" description="Helical" evidence="5">
    <location>
        <begin position="259"/>
        <end position="280"/>
    </location>
</feature>
<name>A0A151AF65_9EURY</name>
<feature type="transmembrane region" description="Helical" evidence="5">
    <location>
        <begin position="107"/>
        <end position="126"/>
    </location>
</feature>
<evidence type="ECO:0000256" key="5">
    <source>
        <dbReference type="SAM" id="Phobius"/>
    </source>
</evidence>
<feature type="transmembrane region" description="Helical" evidence="5">
    <location>
        <begin position="73"/>
        <end position="95"/>
    </location>
</feature>
<keyword evidence="2 5" id="KW-0812">Transmembrane</keyword>
<proteinExistence type="predicted"/>
<feature type="domain" description="Sodium/calcium exchanger membrane region" evidence="6">
    <location>
        <begin position="11"/>
        <end position="142"/>
    </location>
</feature>
<feature type="domain" description="Sodium/calcium exchanger membrane region" evidence="6">
    <location>
        <begin position="194"/>
        <end position="331"/>
    </location>
</feature>
<evidence type="ECO:0000256" key="3">
    <source>
        <dbReference type="ARBA" id="ARBA00022989"/>
    </source>
</evidence>
<dbReference type="OrthoDB" id="157387at2157"/>
<dbReference type="Gene3D" id="1.20.1420.30">
    <property type="entry name" value="NCX, central ion-binding region"/>
    <property type="match status" value="2"/>
</dbReference>
<comment type="subcellular location">
    <subcellularLocation>
        <location evidence="1">Membrane</location>
        <topology evidence="1">Multi-pass membrane protein</topology>
    </subcellularLocation>
</comment>
<dbReference type="InterPro" id="IPR004837">
    <property type="entry name" value="NaCa_Exmemb"/>
</dbReference>
<evidence type="ECO:0000256" key="4">
    <source>
        <dbReference type="ARBA" id="ARBA00023136"/>
    </source>
</evidence>
<dbReference type="Proteomes" id="UP000075321">
    <property type="component" value="Unassembled WGS sequence"/>
</dbReference>
<feature type="transmembrane region" description="Helical" evidence="5">
    <location>
        <begin position="292"/>
        <end position="311"/>
    </location>
</feature>
<reference evidence="7 8" key="1">
    <citation type="submission" date="2016-02" db="EMBL/GenBank/DDBJ databases">
        <title>Genome sequence of Halalkalicoccus paucihalophilus DSM 24557.</title>
        <authorList>
            <person name="Poehlein A."/>
            <person name="Daniel R."/>
        </authorList>
    </citation>
    <scope>NUCLEOTIDE SEQUENCE [LARGE SCALE GENOMIC DNA]</scope>
    <source>
        <strain evidence="7 8">DSM 24557</strain>
    </source>
</reference>
<evidence type="ECO:0000259" key="6">
    <source>
        <dbReference type="Pfam" id="PF01699"/>
    </source>
</evidence>
<dbReference type="Pfam" id="PF01699">
    <property type="entry name" value="Na_Ca_ex"/>
    <property type="match status" value="2"/>
</dbReference>
<gene>
    <name evidence="7" type="primary">maX1_1</name>
    <name evidence="7" type="ORF">HAPAU_13200</name>
</gene>
<organism evidence="7 8">
    <name type="scientific">Halalkalicoccus paucihalophilus</name>
    <dbReference type="NCBI Taxonomy" id="1008153"/>
    <lineage>
        <taxon>Archaea</taxon>
        <taxon>Methanobacteriati</taxon>
        <taxon>Methanobacteriota</taxon>
        <taxon>Stenosarchaea group</taxon>
        <taxon>Halobacteria</taxon>
        <taxon>Halobacteriales</taxon>
        <taxon>Halococcaceae</taxon>
        <taxon>Halalkalicoccus</taxon>
    </lineage>
</organism>
<feature type="transmembrane region" description="Helical" evidence="5">
    <location>
        <begin position="191"/>
        <end position="212"/>
    </location>
</feature>
<feature type="transmembrane region" description="Helical" evidence="5">
    <location>
        <begin position="33"/>
        <end position="53"/>
    </location>
</feature>
<evidence type="ECO:0000313" key="8">
    <source>
        <dbReference type="Proteomes" id="UP000075321"/>
    </source>
</evidence>
<dbReference type="InterPro" id="IPR044880">
    <property type="entry name" value="NCX_ion-bd_dom_sf"/>
</dbReference>
<keyword evidence="8" id="KW-1185">Reference proteome</keyword>
<feature type="transmembrane region" description="Helical" evidence="5">
    <location>
        <begin position="132"/>
        <end position="149"/>
    </location>
</feature>